<accession>A0AAQ3QK82</accession>
<organism evidence="8 9">
    <name type="scientific">Canna indica</name>
    <name type="common">Indian-shot</name>
    <dbReference type="NCBI Taxonomy" id="4628"/>
    <lineage>
        <taxon>Eukaryota</taxon>
        <taxon>Viridiplantae</taxon>
        <taxon>Streptophyta</taxon>
        <taxon>Embryophyta</taxon>
        <taxon>Tracheophyta</taxon>
        <taxon>Spermatophyta</taxon>
        <taxon>Magnoliopsida</taxon>
        <taxon>Liliopsida</taxon>
        <taxon>Zingiberales</taxon>
        <taxon>Cannaceae</taxon>
        <taxon>Canna</taxon>
    </lineage>
</organism>
<dbReference type="Gene3D" id="3.30.40.10">
    <property type="entry name" value="Zinc/RING finger domain, C3HC4 (zinc finger)"/>
    <property type="match status" value="1"/>
</dbReference>
<protein>
    <submittedName>
        <fullName evidence="8">BOI-related E3 ubiquitin-protein ligase 2</fullName>
    </submittedName>
</protein>
<dbReference type="PROSITE" id="PS50089">
    <property type="entry name" value="ZF_RING_2"/>
    <property type="match status" value="1"/>
</dbReference>
<dbReference type="InterPro" id="IPR013083">
    <property type="entry name" value="Znf_RING/FYVE/PHD"/>
</dbReference>
<proteinExistence type="predicted"/>
<evidence type="ECO:0000256" key="4">
    <source>
        <dbReference type="PROSITE-ProRule" id="PRU00175"/>
    </source>
</evidence>
<feature type="compositionally biased region" description="Low complexity" evidence="6">
    <location>
        <begin position="78"/>
        <end position="89"/>
    </location>
</feature>
<sequence length="334" mass="36789">MAVQAHHPSSVGLLAADFCNRGGSNVDEELHFFLLQFQRESEMFGWNCSNHDVNGLVKIEPQSELTCTASRTRKRPAPDQSSSLPHPLLQSNPVPSYLNTFAAASGIPFNSASCFQQTQLLPPGSTSTSTSGRPVTPPISPMLISHLLQRNAEIDNLVRIQSERLGCGLRELWKRQCVELLQTVEQRAEKRLREKEEELEKTGERIAELEQKLREANSELQMWFGIAKNNEAAVTTLQASLEEVLRNAGAAALPDEGYGENDDCVQSCFTPSPLLCHRRKGAPACKACQEADACVLLIPCRHLCLCKECSSKTDTCPICHLVKNTSLEVVIPAP</sequence>
<gene>
    <name evidence="8" type="ORF">Cni_G21365</name>
</gene>
<feature type="coiled-coil region" evidence="5">
    <location>
        <begin position="178"/>
        <end position="226"/>
    </location>
</feature>
<feature type="region of interest" description="Disordered" evidence="6">
    <location>
        <begin position="68"/>
        <end position="89"/>
    </location>
</feature>
<dbReference type="PIRSF" id="PIRSF036836">
    <property type="entry name" value="RNase_bind_SBP1"/>
    <property type="match status" value="1"/>
</dbReference>
<name>A0AAQ3QK82_9LILI</name>
<keyword evidence="5" id="KW-0175">Coiled coil</keyword>
<keyword evidence="2 4" id="KW-0863">Zinc-finger</keyword>
<dbReference type="Pfam" id="PF13920">
    <property type="entry name" value="zf-C3HC4_3"/>
    <property type="match status" value="1"/>
</dbReference>
<keyword evidence="3" id="KW-0862">Zinc</keyword>
<dbReference type="AlphaFoldDB" id="A0AAQ3QK82"/>
<dbReference type="InterPro" id="IPR001841">
    <property type="entry name" value="Znf_RING"/>
</dbReference>
<evidence type="ECO:0000313" key="8">
    <source>
        <dbReference type="EMBL" id="WOL12598.1"/>
    </source>
</evidence>
<keyword evidence="1" id="KW-0479">Metal-binding</keyword>
<evidence type="ECO:0000256" key="6">
    <source>
        <dbReference type="SAM" id="MobiDB-lite"/>
    </source>
</evidence>
<dbReference type="PANTHER" id="PTHR42647">
    <property type="entry name" value="SBP (S-RIBONUCLEASE BINDING PROTEIN) FAMILY PROTEIN"/>
    <property type="match status" value="1"/>
</dbReference>
<evidence type="ECO:0000256" key="2">
    <source>
        <dbReference type="ARBA" id="ARBA00022771"/>
    </source>
</evidence>
<feature type="domain" description="RING-type" evidence="7">
    <location>
        <begin position="285"/>
        <end position="320"/>
    </location>
</feature>
<dbReference type="GO" id="GO:0004842">
    <property type="term" value="F:ubiquitin-protein transferase activity"/>
    <property type="evidence" value="ECO:0007669"/>
    <property type="project" value="TreeGrafter"/>
</dbReference>
<reference evidence="8 9" key="1">
    <citation type="submission" date="2023-10" db="EMBL/GenBank/DDBJ databases">
        <title>Chromosome-scale genome assembly provides insights into flower coloration mechanisms of Canna indica.</title>
        <authorList>
            <person name="Li C."/>
        </authorList>
    </citation>
    <scope>NUCLEOTIDE SEQUENCE [LARGE SCALE GENOMIC DNA]</scope>
    <source>
        <tissue evidence="8">Flower</tissue>
    </source>
</reference>
<evidence type="ECO:0000259" key="7">
    <source>
        <dbReference type="PROSITE" id="PS50089"/>
    </source>
</evidence>
<keyword evidence="9" id="KW-1185">Reference proteome</keyword>
<dbReference type="PANTHER" id="PTHR42647:SF72">
    <property type="entry name" value="EF-HAND CALCIUM-BINDING DOMAIN-CONTAINING PROTEIN 4A"/>
    <property type="match status" value="1"/>
</dbReference>
<dbReference type="GO" id="GO:0008270">
    <property type="term" value="F:zinc ion binding"/>
    <property type="evidence" value="ECO:0007669"/>
    <property type="project" value="UniProtKB-KW"/>
</dbReference>
<dbReference type="CDD" id="cd16649">
    <property type="entry name" value="mRING-HC-C3HC5_CGRF1-like"/>
    <property type="match status" value="1"/>
</dbReference>
<dbReference type="Proteomes" id="UP001327560">
    <property type="component" value="Chromosome 7"/>
</dbReference>
<evidence type="ECO:0000313" key="9">
    <source>
        <dbReference type="Proteomes" id="UP001327560"/>
    </source>
</evidence>
<dbReference type="EMBL" id="CP136896">
    <property type="protein sequence ID" value="WOL12598.1"/>
    <property type="molecule type" value="Genomic_DNA"/>
</dbReference>
<evidence type="ECO:0000256" key="5">
    <source>
        <dbReference type="SAM" id="Coils"/>
    </source>
</evidence>
<evidence type="ECO:0000256" key="1">
    <source>
        <dbReference type="ARBA" id="ARBA00022723"/>
    </source>
</evidence>
<evidence type="ECO:0000256" key="3">
    <source>
        <dbReference type="ARBA" id="ARBA00022833"/>
    </source>
</evidence>